<dbReference type="EMBL" id="NSKE01000003">
    <property type="protein sequence ID" value="PAU94724.1"/>
    <property type="molecule type" value="Genomic_DNA"/>
</dbReference>
<accession>A0A2A2GCL5</accession>
<dbReference type="Gene3D" id="2.40.128.110">
    <property type="entry name" value="Lipid/polyisoprenoid-binding, YceI-like"/>
    <property type="match status" value="1"/>
</dbReference>
<dbReference type="Proteomes" id="UP000218831">
    <property type="component" value="Unassembled WGS sequence"/>
</dbReference>
<comment type="caution">
    <text evidence="1">The sequence shown here is derived from an EMBL/GenBank/DDBJ whole genome shotgun (WGS) entry which is preliminary data.</text>
</comment>
<evidence type="ECO:0000313" key="2">
    <source>
        <dbReference type="Proteomes" id="UP000218831"/>
    </source>
</evidence>
<dbReference type="AlphaFoldDB" id="A0A2A2GCL5"/>
<evidence type="ECO:0000313" key="1">
    <source>
        <dbReference type="EMBL" id="PAU94724.1"/>
    </source>
</evidence>
<evidence type="ECO:0008006" key="3">
    <source>
        <dbReference type="Google" id="ProtNLM"/>
    </source>
</evidence>
<gene>
    <name evidence="1" type="ORF">CK503_04415</name>
</gene>
<reference evidence="1 2" key="1">
    <citation type="submission" date="2017-08" db="EMBL/GenBank/DDBJ databases">
        <title>Aliifodinibius alkalisoli sp. nov., isolated from saline alkaline soil.</title>
        <authorList>
            <person name="Liu D."/>
            <person name="Zhang G."/>
        </authorList>
    </citation>
    <scope>NUCLEOTIDE SEQUENCE [LARGE SCALE GENOMIC DNA]</scope>
    <source>
        <strain evidence="1 2">WN023</strain>
    </source>
</reference>
<organism evidence="1 2">
    <name type="scientific">Fodinibius salipaludis</name>
    <dbReference type="NCBI Taxonomy" id="2032627"/>
    <lineage>
        <taxon>Bacteria</taxon>
        <taxon>Pseudomonadati</taxon>
        <taxon>Balneolota</taxon>
        <taxon>Balneolia</taxon>
        <taxon>Balneolales</taxon>
        <taxon>Balneolaceae</taxon>
        <taxon>Fodinibius</taxon>
    </lineage>
</organism>
<sequence length="229" mass="25481">MRPATSLLSSSILEKVRWQFLLLLTPLLILANISQSGAQSYLLENITIEKGGKVWIEGEAGMISYQCNAENLSGVGKINNPNNPRNNINQEDGEIEISVSLPVEALSCGKRAMDKDMYKALKSDNYPNISYRLLSAELADESSDTTEWMDIHTRGIMEIAGVQDTTSFTVQGKLLNDNRFQVKGSKKIHMDTFNIERPTAMLGLIKASKDLSVHFNVTVQLEEDTTQIK</sequence>
<dbReference type="InterPro" id="IPR036761">
    <property type="entry name" value="TTHA0802/YceI-like_sf"/>
</dbReference>
<proteinExistence type="predicted"/>
<keyword evidence="2" id="KW-1185">Reference proteome</keyword>
<dbReference type="OrthoDB" id="9794147at2"/>
<protein>
    <recommendedName>
        <fullName evidence="3">Lipid/polyisoprenoid-binding YceI-like domain-containing protein</fullName>
    </recommendedName>
</protein>
<name>A0A2A2GCL5_9BACT</name>
<dbReference type="SUPFAM" id="SSF101874">
    <property type="entry name" value="YceI-like"/>
    <property type="match status" value="1"/>
</dbReference>